<keyword evidence="3" id="KW-0472">Membrane</keyword>
<evidence type="ECO:0000259" key="4">
    <source>
        <dbReference type="SMART" id="SM00355"/>
    </source>
</evidence>
<dbReference type="CDD" id="cd04842">
    <property type="entry name" value="Peptidases_S8_Kp43_protease"/>
    <property type="match status" value="1"/>
</dbReference>
<evidence type="ECO:0000313" key="6">
    <source>
        <dbReference type="Proteomes" id="UP000660262"/>
    </source>
</evidence>
<dbReference type="InterPro" id="IPR003137">
    <property type="entry name" value="PA_domain"/>
</dbReference>
<evidence type="ECO:0000256" key="2">
    <source>
        <dbReference type="SAM" id="MobiDB-lite"/>
    </source>
</evidence>
<keyword evidence="3" id="KW-1133">Transmembrane helix</keyword>
<keyword evidence="3" id="KW-0812">Transmembrane</keyword>
<dbReference type="Gene3D" id="3.50.30.30">
    <property type="match status" value="1"/>
</dbReference>
<keyword evidence="6" id="KW-1185">Reference proteome</keyword>
<dbReference type="InterPro" id="IPR051048">
    <property type="entry name" value="Peptidase_S8/S53_subtilisin"/>
</dbReference>
<dbReference type="OrthoDB" id="509353at2759"/>
<dbReference type="Gene3D" id="3.40.50.200">
    <property type="entry name" value="Peptidase S8/S53 domain"/>
    <property type="match status" value="1"/>
</dbReference>
<comment type="caution">
    <text evidence="5">The sequence shown here is derived from an EMBL/GenBank/DDBJ whole genome shotgun (WGS) entry which is preliminary data.</text>
</comment>
<reference evidence="5" key="1">
    <citation type="submission" date="2020-10" db="EMBL/GenBank/DDBJ databases">
        <title>Unveiling of a novel bifunctional photoreceptor, Dualchrome1, isolated from a cosmopolitan green alga.</title>
        <authorList>
            <person name="Suzuki S."/>
            <person name="Kawachi M."/>
        </authorList>
    </citation>
    <scope>NUCLEOTIDE SEQUENCE</scope>
    <source>
        <strain evidence="5">NIES 2893</strain>
    </source>
</reference>
<evidence type="ECO:0000256" key="3">
    <source>
        <dbReference type="SAM" id="Phobius"/>
    </source>
</evidence>
<dbReference type="AlphaFoldDB" id="A0A830HFL1"/>
<dbReference type="InterPro" id="IPR034058">
    <property type="entry name" value="TagA/B/C/D_pept_dom"/>
</dbReference>
<dbReference type="InterPro" id="IPR022398">
    <property type="entry name" value="Peptidase_S8_His-AS"/>
</dbReference>
<dbReference type="Proteomes" id="UP000660262">
    <property type="component" value="Unassembled WGS sequence"/>
</dbReference>
<proteinExistence type="inferred from homology"/>
<dbReference type="InterPro" id="IPR046450">
    <property type="entry name" value="PA_dom_sf"/>
</dbReference>
<dbReference type="PANTHER" id="PTHR43399:SF5">
    <property type="entry name" value="PEPTIDASE S8 FAMILY WITH PROTEASE-ASSOCIATED DOMAIN"/>
    <property type="match status" value="1"/>
</dbReference>
<dbReference type="SUPFAM" id="SSF52025">
    <property type="entry name" value="PA domain"/>
    <property type="match status" value="1"/>
</dbReference>
<dbReference type="Pfam" id="PF02225">
    <property type="entry name" value="PA"/>
    <property type="match status" value="1"/>
</dbReference>
<feature type="domain" description="C2H2-type" evidence="4">
    <location>
        <begin position="724"/>
        <end position="747"/>
    </location>
</feature>
<dbReference type="InterPro" id="IPR013087">
    <property type="entry name" value="Znf_C2H2_type"/>
</dbReference>
<comment type="similarity">
    <text evidence="1">Belongs to the peptidase S8 family.</text>
</comment>
<accession>A0A830HFL1</accession>
<dbReference type="PROSITE" id="PS00137">
    <property type="entry name" value="SUBTILASE_HIS"/>
    <property type="match status" value="1"/>
</dbReference>
<feature type="transmembrane region" description="Helical" evidence="3">
    <location>
        <begin position="21"/>
        <end position="37"/>
    </location>
</feature>
<evidence type="ECO:0000256" key="1">
    <source>
        <dbReference type="PROSITE-ProRule" id="PRU01240"/>
    </source>
</evidence>
<dbReference type="SUPFAM" id="SSF52743">
    <property type="entry name" value="Subtilisin-like"/>
    <property type="match status" value="1"/>
</dbReference>
<sequence>MTVSRPVGARHVRFAPPRVHVLALGVVVVVAVAYVALTCSLADAASVGGPVTVVHLATHGRRILVQKGLRLSSGNATALANHEYGAHGEHWGDEYHGTTQVVACTEEKHGVNATLLASISAAIRGAGVVAGYLPHDCVLATVTPEAAAILATVPGVAGVREVPAGKHRLSHEAARLVDALDAAAVARTDDLTSALPGWVKVVHPNTVGGNRTTAPLVALEVALPPASSQAKATNAAQAAVTSWTPRLRATTCPSCELTPRATPRGAAYVDVTTAAEHAADAIRWLSERPAAHLVSPQPADARVQNYHASAIVQNGGTALADSNYARPLWEVGIDGTGEIVGCGDSGIDVNSCFFRDNNGNEIGANHRKLVMYRALGDNVDGNGHGTHVAGSIAGAVSGIPGVSSRYDGVARGARIAFTDLGTGRDGSLMTPRDLSSGYFEVAYRAGARIHSDSWGSTSLSYTSSSREIDEFCWARRSFLPVFAAGNYGEYSTGGRTVTAPANAKCALAVGASLTQNGPAPFVDATTFFFRVIGGMPLSGFSEAELYRAMGARFGPDWDDSLGSQERLVVVPATVLDACVRWDVTTGLPPGSKVVFLVERGTCSFTIKARNAQAAGGVGMMVYNNVDRVGSSSNNLRQQSSSGRGQPPSRASSALVCSVCGWEAPNPQTLELHLGEHAVLDSTSSPRAGGGFGVGGQTVTFSTHAAARAQAPPPAAATVPEQSTMKCPICGFGATSIGALNNHIDLAHGTSPDPPSIARRDPSQLPARRSTPPREGVFATQSLPFGHQNELHEASILPRFDDAPRRQQHVPAHASRSINTGGHLVCPICGAHASDMAAMSAHMDAAHS</sequence>
<dbReference type="InterPro" id="IPR000209">
    <property type="entry name" value="Peptidase_S8/S53_dom"/>
</dbReference>
<organism evidence="5 6">
    <name type="scientific">Pycnococcus provasolii</name>
    <dbReference type="NCBI Taxonomy" id="41880"/>
    <lineage>
        <taxon>Eukaryota</taxon>
        <taxon>Viridiplantae</taxon>
        <taxon>Chlorophyta</taxon>
        <taxon>Pseudoscourfieldiophyceae</taxon>
        <taxon>Pseudoscourfieldiales</taxon>
        <taxon>Pycnococcaceae</taxon>
        <taxon>Pycnococcus</taxon>
    </lineage>
</organism>
<dbReference type="PROSITE" id="PS51892">
    <property type="entry name" value="SUBTILASE"/>
    <property type="match status" value="1"/>
</dbReference>
<name>A0A830HFL1_9CHLO</name>
<feature type="region of interest" description="Disordered" evidence="2">
    <location>
        <begin position="744"/>
        <end position="774"/>
    </location>
</feature>
<dbReference type="GO" id="GO:0006508">
    <property type="term" value="P:proteolysis"/>
    <property type="evidence" value="ECO:0007669"/>
    <property type="project" value="InterPro"/>
</dbReference>
<dbReference type="GO" id="GO:0004252">
    <property type="term" value="F:serine-type endopeptidase activity"/>
    <property type="evidence" value="ECO:0007669"/>
    <property type="project" value="InterPro"/>
</dbReference>
<protein>
    <recommendedName>
        <fullName evidence="4">C2H2-type domain-containing protein</fullName>
    </recommendedName>
</protein>
<feature type="region of interest" description="Disordered" evidence="2">
    <location>
        <begin position="630"/>
        <end position="650"/>
    </location>
</feature>
<feature type="domain" description="C2H2-type" evidence="4">
    <location>
        <begin position="654"/>
        <end position="676"/>
    </location>
</feature>
<comment type="caution">
    <text evidence="1">Lacks conserved residue(s) required for the propagation of feature annotation.</text>
</comment>
<gene>
    <name evidence="5" type="ORF">PPROV_000486300</name>
</gene>
<dbReference type="PANTHER" id="PTHR43399">
    <property type="entry name" value="SUBTILISIN-RELATED"/>
    <property type="match status" value="1"/>
</dbReference>
<dbReference type="InterPro" id="IPR036852">
    <property type="entry name" value="Peptidase_S8/S53_dom_sf"/>
</dbReference>
<dbReference type="EMBL" id="BNJQ01000012">
    <property type="protein sequence ID" value="GHP06116.1"/>
    <property type="molecule type" value="Genomic_DNA"/>
</dbReference>
<feature type="domain" description="C2H2-type" evidence="4">
    <location>
        <begin position="823"/>
        <end position="846"/>
    </location>
</feature>
<dbReference type="SMART" id="SM00355">
    <property type="entry name" value="ZnF_C2H2"/>
    <property type="match status" value="3"/>
</dbReference>
<evidence type="ECO:0000313" key="5">
    <source>
        <dbReference type="EMBL" id="GHP06116.1"/>
    </source>
</evidence>
<dbReference type="Pfam" id="PF00082">
    <property type="entry name" value="Peptidase_S8"/>
    <property type="match status" value="1"/>
</dbReference>